<evidence type="ECO:0000313" key="2">
    <source>
        <dbReference type="EMBL" id="CAD8523332.1"/>
    </source>
</evidence>
<dbReference type="Pfam" id="PF00687">
    <property type="entry name" value="Ribosomal_L1"/>
    <property type="match status" value="1"/>
</dbReference>
<dbReference type="FunFam" id="3.40.50.790:FF:000012">
    <property type="entry name" value="Ribosomal protein L1p/L10e family"/>
    <property type="match status" value="1"/>
</dbReference>
<dbReference type="Gene3D" id="3.40.50.790">
    <property type="match status" value="1"/>
</dbReference>
<dbReference type="PANTHER" id="PTHR23105">
    <property type="entry name" value="RIBOSOMAL PROTEIN L7AE FAMILY MEMBER"/>
    <property type="match status" value="1"/>
</dbReference>
<evidence type="ECO:0008006" key="3">
    <source>
        <dbReference type="Google" id="ProtNLM"/>
    </source>
</evidence>
<protein>
    <recommendedName>
        <fullName evidence="3">Ribosomal protein L1</fullName>
    </recommendedName>
</protein>
<dbReference type="InterPro" id="IPR023674">
    <property type="entry name" value="Ribosomal_uL1-like"/>
</dbReference>
<proteinExistence type="predicted"/>
<dbReference type="InterPro" id="IPR050257">
    <property type="entry name" value="eL8/uL1-like"/>
</dbReference>
<evidence type="ECO:0000256" key="1">
    <source>
        <dbReference type="SAM" id="MobiDB-lite"/>
    </source>
</evidence>
<dbReference type="CDD" id="cd00403">
    <property type="entry name" value="Ribosomal_L1"/>
    <property type="match status" value="1"/>
</dbReference>
<dbReference type="InterPro" id="IPR028364">
    <property type="entry name" value="Ribosomal_uL1/biogenesis"/>
</dbReference>
<feature type="region of interest" description="Disordered" evidence="1">
    <location>
        <begin position="247"/>
        <end position="268"/>
    </location>
</feature>
<name>A0A7S0IIW1_MICPS</name>
<sequence>MAAESRVNPAQVKKAVAALTKHLEKVKAEGKTQLFEEDGDGDYYSVMLSTRRVPQKGSNKLVPVKIPNPLLNPDKTEICLIVKDHQGEGHKEAKKKVADMEACGVAKVLGISKLRNNYKPHEAKRQLCDSYDLFCADARVLPILPKLLGKSFFKKKKQPVPVDLTKKDWAAQIRKAAAATYAHVGAGTCIHVKVGTSGMEVAKVAENAIAAIDDLVQHVPRKWSNVQSIYMKTNESVALPVYNALPDPEEEKSAREEEAERKAEKIAAREKWRAEMEAERINTEAPPAKKKAKK</sequence>
<dbReference type="SUPFAM" id="SSF56808">
    <property type="entry name" value="Ribosomal protein L1"/>
    <property type="match status" value="1"/>
</dbReference>
<dbReference type="InterPro" id="IPR016095">
    <property type="entry name" value="Ribosomal_uL1_3-a/b-sand"/>
</dbReference>
<reference evidence="2" key="1">
    <citation type="submission" date="2021-01" db="EMBL/GenBank/DDBJ databases">
        <authorList>
            <person name="Corre E."/>
            <person name="Pelletier E."/>
            <person name="Niang G."/>
            <person name="Scheremetjew M."/>
            <person name="Finn R."/>
            <person name="Kale V."/>
            <person name="Holt S."/>
            <person name="Cochrane G."/>
            <person name="Meng A."/>
            <person name="Brown T."/>
            <person name="Cohen L."/>
        </authorList>
    </citation>
    <scope>NUCLEOTIDE SEQUENCE</scope>
    <source>
        <strain evidence="2">CCMP1723</strain>
    </source>
</reference>
<dbReference type="EMBL" id="HBEQ01012593">
    <property type="protein sequence ID" value="CAD8523332.1"/>
    <property type="molecule type" value="Transcribed_RNA"/>
</dbReference>
<dbReference type="AlphaFoldDB" id="A0A7S0IIW1"/>
<dbReference type="GO" id="GO:0003723">
    <property type="term" value="F:RNA binding"/>
    <property type="evidence" value="ECO:0007669"/>
    <property type="project" value="InterPro"/>
</dbReference>
<feature type="compositionally biased region" description="Basic and acidic residues" evidence="1">
    <location>
        <begin position="251"/>
        <end position="268"/>
    </location>
</feature>
<gene>
    <name evidence="2" type="ORF">MCOM1403_LOCUS10125</name>
</gene>
<accession>A0A7S0IIW1</accession>
<organism evidence="2">
    <name type="scientific">Micromonas pusilla</name>
    <name type="common">Picoplanktonic green alga</name>
    <name type="synonym">Chromulina pusilla</name>
    <dbReference type="NCBI Taxonomy" id="38833"/>
    <lineage>
        <taxon>Eukaryota</taxon>
        <taxon>Viridiplantae</taxon>
        <taxon>Chlorophyta</taxon>
        <taxon>Mamiellophyceae</taxon>
        <taxon>Mamiellales</taxon>
        <taxon>Mamiellaceae</taxon>
        <taxon>Micromonas</taxon>
    </lineage>
</organism>